<dbReference type="Pfam" id="PF00578">
    <property type="entry name" value="AhpC-TSA"/>
    <property type="match status" value="1"/>
</dbReference>
<keyword evidence="1" id="KW-0732">Signal</keyword>
<dbReference type="CDD" id="cd02966">
    <property type="entry name" value="TlpA_like_family"/>
    <property type="match status" value="1"/>
</dbReference>
<dbReference type="EMBL" id="VTUX01000003">
    <property type="protein sequence ID" value="KAA1192834.1"/>
    <property type="molecule type" value="Genomic_DNA"/>
</dbReference>
<sequence>MKILSILALVLTLAACTNPEEGADNTVPRLNLPDYQGRWLVVNYWAEWCKPCIKEIPELNSLDQRYAQIAVLGVNFDGNTGAELETQVEKLGIAFPTLLEDPAAQLGMQKPSVLPTTLVFDPDGRLANTLVGPQTLESLALATGQAAMPEAGPVAEDILPQGQ</sequence>
<dbReference type="PANTHER" id="PTHR42852:SF18">
    <property type="entry name" value="CHROMOSOME UNDETERMINED SCAFFOLD_47, WHOLE GENOME SHOTGUN SEQUENCE"/>
    <property type="match status" value="1"/>
</dbReference>
<dbReference type="SUPFAM" id="SSF52833">
    <property type="entry name" value="Thioredoxin-like"/>
    <property type="match status" value="1"/>
</dbReference>
<dbReference type="RefSeq" id="WP_149611117.1">
    <property type="nucleotide sequence ID" value="NZ_VTUX01000003.1"/>
</dbReference>
<dbReference type="InterPro" id="IPR013766">
    <property type="entry name" value="Thioredoxin_domain"/>
</dbReference>
<dbReference type="InterPro" id="IPR036249">
    <property type="entry name" value="Thioredoxin-like_sf"/>
</dbReference>
<reference evidence="3 4" key="1">
    <citation type="submission" date="2019-09" db="EMBL/GenBank/DDBJ databases">
        <authorList>
            <person name="Chen X.-Y."/>
        </authorList>
    </citation>
    <scope>NUCLEOTIDE SEQUENCE [LARGE SCALE GENOMIC DNA]</scope>
    <source>
        <strain evidence="3 4">NY5</strain>
    </source>
</reference>
<dbReference type="PANTHER" id="PTHR42852">
    <property type="entry name" value="THIOL:DISULFIDE INTERCHANGE PROTEIN DSBE"/>
    <property type="match status" value="1"/>
</dbReference>
<dbReference type="Proteomes" id="UP000323708">
    <property type="component" value="Unassembled WGS sequence"/>
</dbReference>
<evidence type="ECO:0000259" key="2">
    <source>
        <dbReference type="PROSITE" id="PS51352"/>
    </source>
</evidence>
<keyword evidence="4" id="KW-1185">Reference proteome</keyword>
<feature type="domain" description="Thioredoxin" evidence="2">
    <location>
        <begin position="4"/>
        <end position="149"/>
    </location>
</feature>
<feature type="chain" id="PRO_5022957181" evidence="1">
    <location>
        <begin position="23"/>
        <end position="163"/>
    </location>
</feature>
<accession>A0A5B0X0F0</accession>
<comment type="caution">
    <text evidence="3">The sequence shown here is derived from an EMBL/GenBank/DDBJ whole genome shotgun (WGS) entry which is preliminary data.</text>
</comment>
<organism evidence="3 4">
    <name type="scientific">Pseudohalioglobus sediminis</name>
    <dbReference type="NCBI Taxonomy" id="2606449"/>
    <lineage>
        <taxon>Bacteria</taxon>
        <taxon>Pseudomonadati</taxon>
        <taxon>Pseudomonadota</taxon>
        <taxon>Gammaproteobacteria</taxon>
        <taxon>Cellvibrionales</taxon>
        <taxon>Halieaceae</taxon>
        <taxon>Pseudohalioglobus</taxon>
    </lineage>
</organism>
<dbReference type="PROSITE" id="PS51352">
    <property type="entry name" value="THIOREDOXIN_2"/>
    <property type="match status" value="1"/>
</dbReference>
<dbReference type="InterPro" id="IPR050553">
    <property type="entry name" value="Thioredoxin_ResA/DsbE_sf"/>
</dbReference>
<dbReference type="PROSITE" id="PS51257">
    <property type="entry name" value="PROKAR_LIPOPROTEIN"/>
    <property type="match status" value="1"/>
</dbReference>
<name>A0A5B0X0F0_9GAMM</name>
<feature type="signal peptide" evidence="1">
    <location>
        <begin position="1"/>
        <end position="22"/>
    </location>
</feature>
<evidence type="ECO:0000256" key="1">
    <source>
        <dbReference type="SAM" id="SignalP"/>
    </source>
</evidence>
<evidence type="ECO:0000313" key="3">
    <source>
        <dbReference type="EMBL" id="KAA1192834.1"/>
    </source>
</evidence>
<proteinExistence type="predicted"/>
<dbReference type="InterPro" id="IPR000866">
    <property type="entry name" value="AhpC/TSA"/>
</dbReference>
<dbReference type="GO" id="GO:0016491">
    <property type="term" value="F:oxidoreductase activity"/>
    <property type="evidence" value="ECO:0007669"/>
    <property type="project" value="InterPro"/>
</dbReference>
<dbReference type="AlphaFoldDB" id="A0A5B0X0F0"/>
<protein>
    <submittedName>
        <fullName evidence="3">TlpA family protein disulfide reductase</fullName>
    </submittedName>
</protein>
<dbReference type="Gene3D" id="3.40.30.10">
    <property type="entry name" value="Glutaredoxin"/>
    <property type="match status" value="1"/>
</dbReference>
<gene>
    <name evidence="3" type="ORF">F0M18_09280</name>
</gene>
<dbReference type="GO" id="GO:0016209">
    <property type="term" value="F:antioxidant activity"/>
    <property type="evidence" value="ECO:0007669"/>
    <property type="project" value="InterPro"/>
</dbReference>
<evidence type="ECO:0000313" key="4">
    <source>
        <dbReference type="Proteomes" id="UP000323708"/>
    </source>
</evidence>